<sequence>MKTLYLDCVSGISGDMTLSALIDAGASLQYVKQELKKLPIGEFDLTIKRVNKCGISSSLLDISLSQELEHHDHHHAHDHKDHHAHSHRHASHILKMIQESSLSERVKEQSTKVFEAIAAAEGKIHGIPPEKVHFHEVGAMDSIIDIIGVCVALEDLEIETIYSSPVPTGTGLIKIDHGIYPVPAPATAELLKGIPISPLEAKGELTTPTGAGFIHALVSEVRSLPPYVISSIGYGAGKKDFDSHPNILRAIMLESQEERITEEVVLLECQIDDLPGEVLGYVMESLFEAGALDVYYTPIQMKKNRPGTLITVLSKQEQANRLEELLLQETSTFGVRSSLWQRRALSRSISHIDTIYGDIRIKNGYEKNKVYQRSPEFEDIKQAALHHGVPLKKVLAEIYRQLDKY</sequence>
<keyword evidence="2 3" id="KW-0456">Lyase</keyword>
<evidence type="ECO:0000313" key="4">
    <source>
        <dbReference type="Proteomes" id="UP001596142"/>
    </source>
</evidence>
<dbReference type="RefSeq" id="WP_385940665.1">
    <property type="nucleotide sequence ID" value="NZ_JBHSOZ010000004.1"/>
</dbReference>
<evidence type="ECO:0000313" key="3">
    <source>
        <dbReference type="EMBL" id="MFC5713137.1"/>
    </source>
</evidence>
<gene>
    <name evidence="2 3" type="primary">larC</name>
    <name evidence="3" type="ORF">ACFPU1_10105</name>
</gene>
<accession>A0ABW0YQY2</accession>
<comment type="catalytic activity">
    <reaction evidence="2">
        <text>Ni(II)-pyridinium-3,5-bisthiocarboxylate mononucleotide = pyridinium-3,5-bisthiocarboxylate mononucleotide + Ni(2+)</text>
        <dbReference type="Rhea" id="RHEA:54784"/>
        <dbReference type="ChEBI" id="CHEBI:49786"/>
        <dbReference type="ChEBI" id="CHEBI:137372"/>
        <dbReference type="ChEBI" id="CHEBI:137373"/>
        <dbReference type="EC" id="4.99.1.12"/>
    </reaction>
</comment>
<dbReference type="Gene3D" id="3.10.20.300">
    <property type="entry name" value="mk0293 like domain"/>
    <property type="match status" value="1"/>
</dbReference>
<dbReference type="Pfam" id="PF01969">
    <property type="entry name" value="Ni_insertion"/>
    <property type="match status" value="1"/>
</dbReference>
<comment type="caution">
    <text evidence="3">The sequence shown here is derived from an EMBL/GenBank/DDBJ whole genome shotgun (WGS) entry which is preliminary data.</text>
</comment>
<protein>
    <recommendedName>
        <fullName evidence="2">Pyridinium-3,5-bisthiocarboxylic acid mononucleotide nickel insertion protein</fullName>
        <shortName evidence="2">P2TMN nickel insertion protein</shortName>
        <ecNumber evidence="2">4.99.1.12</ecNumber>
    </recommendedName>
    <alternativeName>
        <fullName evidence="2">Nickel-pincer cofactor biosynthesis protein LarC</fullName>
    </alternativeName>
</protein>
<comment type="similarity">
    <text evidence="2">Belongs to the LarC family.</text>
</comment>
<dbReference type="HAMAP" id="MF_01074">
    <property type="entry name" value="LarC"/>
    <property type="match status" value="1"/>
</dbReference>
<dbReference type="PANTHER" id="PTHR36566">
    <property type="entry name" value="NICKEL INSERTION PROTEIN-RELATED"/>
    <property type="match status" value="1"/>
</dbReference>
<dbReference type="Gene3D" id="3.30.70.1380">
    <property type="entry name" value="Transcriptional regulatory protein pf0864 domain like"/>
    <property type="match status" value="1"/>
</dbReference>
<keyword evidence="4" id="KW-1185">Reference proteome</keyword>
<dbReference type="EMBL" id="JBHSOZ010000004">
    <property type="protein sequence ID" value="MFC5713137.1"/>
    <property type="molecule type" value="Genomic_DNA"/>
</dbReference>
<keyword evidence="1 2" id="KW-0533">Nickel</keyword>
<reference evidence="4" key="1">
    <citation type="journal article" date="2019" name="Int. J. Syst. Evol. Microbiol.">
        <title>The Global Catalogue of Microorganisms (GCM) 10K type strain sequencing project: providing services to taxonomists for standard genome sequencing and annotation.</title>
        <authorList>
            <consortium name="The Broad Institute Genomics Platform"/>
            <consortium name="The Broad Institute Genome Sequencing Center for Infectious Disease"/>
            <person name="Wu L."/>
            <person name="Ma J."/>
        </authorList>
    </citation>
    <scope>NUCLEOTIDE SEQUENCE [LARGE SCALE GENOMIC DNA]</scope>
    <source>
        <strain evidence="4">CECT 7184</strain>
    </source>
</reference>
<name>A0ABW0YQY2_9BACI</name>
<dbReference type="EC" id="4.99.1.12" evidence="2"/>
<dbReference type="Proteomes" id="UP001596142">
    <property type="component" value="Unassembled WGS sequence"/>
</dbReference>
<dbReference type="PANTHER" id="PTHR36566:SF1">
    <property type="entry name" value="PYRIDINIUM-3,5-BISTHIOCARBOXYLIC ACID MONONUCLEOTIDE NICKEL INSERTION PROTEIN"/>
    <property type="match status" value="1"/>
</dbReference>
<dbReference type="InterPro" id="IPR002822">
    <property type="entry name" value="Ni_insertion"/>
</dbReference>
<evidence type="ECO:0000256" key="1">
    <source>
        <dbReference type="ARBA" id="ARBA00022596"/>
    </source>
</evidence>
<proteinExistence type="inferred from homology"/>
<evidence type="ECO:0000256" key="2">
    <source>
        <dbReference type="HAMAP-Rule" id="MF_01074"/>
    </source>
</evidence>
<dbReference type="NCBIfam" id="TIGR00299">
    <property type="entry name" value="nickel pincer cofactor biosynthesis protein LarC"/>
    <property type="match status" value="1"/>
</dbReference>
<dbReference type="GO" id="GO:0016829">
    <property type="term" value="F:lyase activity"/>
    <property type="evidence" value="ECO:0007669"/>
    <property type="project" value="UniProtKB-KW"/>
</dbReference>
<comment type="function">
    <text evidence="2">Involved in the biosynthesis of a nickel-pincer cofactor ((SCS)Ni(II) pincer complex). Binds Ni(2+), and functions in nickel delivery to pyridinium-3,5-bisthiocarboxylic acid mononucleotide (P2TMN), to form the mature cofactor. Is thus probably required for the activation of nickel-pincer cofactor-dependent enzymes.</text>
</comment>
<organism evidence="3 4">
    <name type="scientific">Thalassorhabdus alkalitolerans</name>
    <dbReference type="NCBI Taxonomy" id="2282697"/>
    <lineage>
        <taxon>Bacteria</taxon>
        <taxon>Bacillati</taxon>
        <taxon>Bacillota</taxon>
        <taxon>Bacilli</taxon>
        <taxon>Bacillales</taxon>
        <taxon>Bacillaceae</taxon>
        <taxon>Thalassorhabdus</taxon>
    </lineage>
</organism>